<sequence>MGLLICAAPDLDAACKRSMALRKCSEEQCGLFIKVAQWILAHVPYLASMLPLLEERPLDLIILSNFIDHHGRAGRTADLSTLKDHIHDWIPDVILEIAGDDEPIILSPPWMAYRCIWTSPVSARKEPGVGGTGHASISRVHSIDNVTPENIAYIACLLRHILSSKASWKDQDVRVFNGKKFFDKIVDLLNSNGFSKAVLAYFVSQVYGATAIEEPDDELDELESIKRALAAQDALPEPSTSEP</sequence>
<dbReference type="STRING" id="5643.A0A060SC78"/>
<dbReference type="OrthoDB" id="2746447at2759"/>
<proteinExistence type="predicted"/>
<reference evidence="1" key="1">
    <citation type="submission" date="2014-01" db="EMBL/GenBank/DDBJ databases">
        <title>The genome of the white-rot fungus Pycnoporus cinnabarinus: a basidiomycete model with a versatile arsenal for lignocellulosic biomass breakdown.</title>
        <authorList>
            <person name="Levasseur A."/>
            <person name="Lomascolo A."/>
            <person name="Ruiz-Duenas F.J."/>
            <person name="Uzan E."/>
            <person name="Piumi F."/>
            <person name="Kues U."/>
            <person name="Ram A.F.J."/>
            <person name="Murat C."/>
            <person name="Haon M."/>
            <person name="Benoit I."/>
            <person name="Arfi Y."/>
            <person name="Chevret D."/>
            <person name="Drula E."/>
            <person name="Kwon M.J."/>
            <person name="Gouret P."/>
            <person name="Lesage-Meessen L."/>
            <person name="Lombard V."/>
            <person name="Mariette J."/>
            <person name="Noirot C."/>
            <person name="Park J."/>
            <person name="Patyshakuliyeva A."/>
            <person name="Wieneger R.A.B."/>
            <person name="Wosten H.A.B."/>
            <person name="Martin F."/>
            <person name="Coutinho P.M."/>
            <person name="de Vries R."/>
            <person name="Martinez A.T."/>
            <person name="Klopp C."/>
            <person name="Pontarotti P."/>
            <person name="Henrissat B."/>
            <person name="Record E."/>
        </authorList>
    </citation>
    <scope>NUCLEOTIDE SEQUENCE [LARGE SCALE GENOMIC DNA]</scope>
    <source>
        <strain evidence="1">BRFM137</strain>
    </source>
</reference>
<keyword evidence="2" id="KW-1185">Reference proteome</keyword>
<dbReference type="InterPro" id="IPR046521">
    <property type="entry name" value="DUF6698"/>
</dbReference>
<organism evidence="1 2">
    <name type="scientific">Pycnoporus cinnabarinus</name>
    <name type="common">Cinnabar-red polypore</name>
    <name type="synonym">Trametes cinnabarina</name>
    <dbReference type="NCBI Taxonomy" id="5643"/>
    <lineage>
        <taxon>Eukaryota</taxon>
        <taxon>Fungi</taxon>
        <taxon>Dikarya</taxon>
        <taxon>Basidiomycota</taxon>
        <taxon>Agaricomycotina</taxon>
        <taxon>Agaricomycetes</taxon>
        <taxon>Polyporales</taxon>
        <taxon>Polyporaceae</taxon>
        <taxon>Trametes</taxon>
    </lineage>
</organism>
<protein>
    <submittedName>
        <fullName evidence="1">Uncharacterized protein</fullName>
    </submittedName>
</protein>
<dbReference type="EMBL" id="CCBP010000109">
    <property type="protein sequence ID" value="CDO71970.1"/>
    <property type="molecule type" value="Genomic_DNA"/>
</dbReference>
<dbReference type="Proteomes" id="UP000029665">
    <property type="component" value="Unassembled WGS sequence"/>
</dbReference>
<evidence type="ECO:0000313" key="2">
    <source>
        <dbReference type="Proteomes" id="UP000029665"/>
    </source>
</evidence>
<dbReference type="AlphaFoldDB" id="A0A060SC78"/>
<evidence type="ECO:0000313" key="1">
    <source>
        <dbReference type="EMBL" id="CDO71970.1"/>
    </source>
</evidence>
<dbReference type="OMA" id="CASDIGS"/>
<gene>
    <name evidence="1" type="ORF">BN946_scf184943.g4</name>
</gene>
<dbReference type="Pfam" id="PF20414">
    <property type="entry name" value="DUF6698"/>
    <property type="match status" value="1"/>
</dbReference>
<accession>A0A060SC78</accession>
<name>A0A060SC78_PYCCI</name>
<dbReference type="HOGENOM" id="CLU_1143042_0_0_1"/>
<comment type="caution">
    <text evidence="1">The sequence shown here is derived from an EMBL/GenBank/DDBJ whole genome shotgun (WGS) entry which is preliminary data.</text>
</comment>